<accession>A0A6A1TQQ8</accession>
<reference evidence="3 4" key="1">
    <citation type="submission" date="2019-09" db="EMBL/GenBank/DDBJ databases">
        <title>Genome sequencing of Ng87 strain.</title>
        <authorList>
            <person name="Karasev E.S."/>
            <person name="Andronov E."/>
        </authorList>
    </citation>
    <scope>NUCLEOTIDE SEQUENCE [LARGE SCALE GENOMIC DNA]</scope>
    <source>
        <strain evidence="3 4">Ng87</strain>
    </source>
</reference>
<comment type="caution">
    <text evidence="3">The sequence shown here is derived from an EMBL/GenBank/DDBJ whole genome shotgun (WGS) entry which is preliminary data.</text>
</comment>
<dbReference type="AlphaFoldDB" id="A0A6A1TQQ8"/>
<organism evidence="3 4">
    <name type="scientific">Neorhizobium galegae</name>
    <name type="common">Rhizobium galegae</name>
    <dbReference type="NCBI Taxonomy" id="399"/>
    <lineage>
        <taxon>Bacteria</taxon>
        <taxon>Pseudomonadati</taxon>
        <taxon>Pseudomonadota</taxon>
        <taxon>Alphaproteobacteria</taxon>
        <taxon>Hyphomicrobiales</taxon>
        <taxon>Rhizobiaceae</taxon>
        <taxon>Rhizobium/Agrobacterium group</taxon>
        <taxon>Neorhizobium</taxon>
    </lineage>
</organism>
<feature type="region of interest" description="Disordered" evidence="1">
    <location>
        <begin position="95"/>
        <end position="123"/>
    </location>
</feature>
<feature type="transmembrane region" description="Helical" evidence="2">
    <location>
        <begin position="12"/>
        <end position="30"/>
    </location>
</feature>
<sequence>MIAFLLSPVGRWLAGAVAALALLVGAYTYVDHKGYQRAAAHYTAKIAATAAALAEADANEQRRQTIANNAAKQREAAAIAALEAQEADNIELRRRLASEAQQDPDADRPSLGAGSVQRLNKIR</sequence>
<evidence type="ECO:0000256" key="1">
    <source>
        <dbReference type="SAM" id="MobiDB-lite"/>
    </source>
</evidence>
<keyword evidence="2" id="KW-0812">Transmembrane</keyword>
<evidence type="ECO:0008006" key="5">
    <source>
        <dbReference type="Google" id="ProtNLM"/>
    </source>
</evidence>
<dbReference type="EMBL" id="VZUL01000002">
    <property type="protein sequence ID" value="KAB1086500.1"/>
    <property type="molecule type" value="Genomic_DNA"/>
</dbReference>
<evidence type="ECO:0000256" key="2">
    <source>
        <dbReference type="SAM" id="Phobius"/>
    </source>
</evidence>
<evidence type="ECO:0000313" key="3">
    <source>
        <dbReference type="EMBL" id="KAB1086500.1"/>
    </source>
</evidence>
<evidence type="ECO:0000313" key="4">
    <source>
        <dbReference type="Proteomes" id="UP000386575"/>
    </source>
</evidence>
<name>A0A6A1TQQ8_NEOGA</name>
<keyword evidence="2" id="KW-1133">Transmembrane helix</keyword>
<gene>
    <name evidence="3" type="ORF">F4V91_08705</name>
</gene>
<keyword evidence="2" id="KW-0472">Membrane</keyword>
<proteinExistence type="predicted"/>
<dbReference type="RefSeq" id="WP_151041922.1">
    <property type="nucleotide sequence ID" value="NZ_VZUL01000002.1"/>
</dbReference>
<dbReference type="Proteomes" id="UP000386575">
    <property type="component" value="Unassembled WGS sequence"/>
</dbReference>
<protein>
    <recommendedName>
        <fullName evidence="5">DUF2570 domain-containing protein</fullName>
    </recommendedName>
</protein>